<organism evidence="2 3">
    <name type="scientific">Microthlaspi erraticum</name>
    <dbReference type="NCBI Taxonomy" id="1685480"/>
    <lineage>
        <taxon>Eukaryota</taxon>
        <taxon>Viridiplantae</taxon>
        <taxon>Streptophyta</taxon>
        <taxon>Embryophyta</taxon>
        <taxon>Tracheophyta</taxon>
        <taxon>Spermatophyta</taxon>
        <taxon>Magnoliopsida</taxon>
        <taxon>eudicotyledons</taxon>
        <taxon>Gunneridae</taxon>
        <taxon>Pentapetalae</taxon>
        <taxon>rosids</taxon>
        <taxon>malvids</taxon>
        <taxon>Brassicales</taxon>
        <taxon>Brassicaceae</taxon>
        <taxon>Coluteocarpeae</taxon>
        <taxon>Microthlaspi</taxon>
    </lineage>
</organism>
<feature type="domain" description="RNase H type-1" evidence="1">
    <location>
        <begin position="17"/>
        <end position="109"/>
    </location>
</feature>
<protein>
    <recommendedName>
        <fullName evidence="1">RNase H type-1 domain-containing protein</fullName>
    </recommendedName>
</protein>
<dbReference type="OrthoDB" id="1306118at2759"/>
<name>A0A6D2IJK7_9BRAS</name>
<dbReference type="PANTHER" id="PTHR47074">
    <property type="entry name" value="BNAC02G40300D PROTEIN"/>
    <property type="match status" value="1"/>
</dbReference>
<dbReference type="SUPFAM" id="SSF53098">
    <property type="entry name" value="Ribonuclease H-like"/>
    <property type="match status" value="1"/>
</dbReference>
<dbReference type="InterPro" id="IPR002156">
    <property type="entry name" value="RNaseH_domain"/>
</dbReference>
<dbReference type="Gene3D" id="3.30.420.10">
    <property type="entry name" value="Ribonuclease H-like superfamily/Ribonuclease H"/>
    <property type="match status" value="1"/>
</dbReference>
<accession>A0A6D2IJK7</accession>
<evidence type="ECO:0000313" key="3">
    <source>
        <dbReference type="Proteomes" id="UP000467841"/>
    </source>
</evidence>
<dbReference type="Pfam" id="PF13456">
    <property type="entry name" value="RVT_3"/>
    <property type="match status" value="1"/>
</dbReference>
<dbReference type="InterPro" id="IPR044730">
    <property type="entry name" value="RNase_H-like_dom_plant"/>
</dbReference>
<dbReference type="InterPro" id="IPR036397">
    <property type="entry name" value="RNaseH_sf"/>
</dbReference>
<proteinExistence type="predicted"/>
<dbReference type="Proteomes" id="UP000467841">
    <property type="component" value="Unassembled WGS sequence"/>
</dbReference>
<keyword evidence="3" id="KW-1185">Reference proteome</keyword>
<dbReference type="EMBL" id="CACVBM020001076">
    <property type="protein sequence ID" value="CAA7029123.1"/>
    <property type="molecule type" value="Genomic_DNA"/>
</dbReference>
<dbReference type="GO" id="GO:0003676">
    <property type="term" value="F:nucleic acid binding"/>
    <property type="evidence" value="ECO:0007669"/>
    <property type="project" value="InterPro"/>
</dbReference>
<dbReference type="CDD" id="cd06222">
    <property type="entry name" value="RNase_H_like"/>
    <property type="match status" value="1"/>
</dbReference>
<evidence type="ECO:0000259" key="1">
    <source>
        <dbReference type="Pfam" id="PF13456"/>
    </source>
</evidence>
<comment type="caution">
    <text evidence="2">The sequence shown here is derived from an EMBL/GenBank/DDBJ whole genome shotgun (WGS) entry which is preliminary data.</text>
</comment>
<dbReference type="InterPro" id="IPR012337">
    <property type="entry name" value="RNaseH-like_sf"/>
</dbReference>
<dbReference type="InterPro" id="IPR052929">
    <property type="entry name" value="RNase_H-like_EbsB-rel"/>
</dbReference>
<dbReference type="GO" id="GO:0004523">
    <property type="term" value="F:RNA-DNA hybrid ribonuclease activity"/>
    <property type="evidence" value="ECO:0007669"/>
    <property type="project" value="InterPro"/>
</dbReference>
<evidence type="ECO:0000313" key="2">
    <source>
        <dbReference type="EMBL" id="CAA7029123.1"/>
    </source>
</evidence>
<dbReference type="AlphaFoldDB" id="A0A6D2IJK7"/>
<gene>
    <name evidence="2" type="ORF">MERR_LOCUS16358</name>
</gene>
<reference evidence="2" key="1">
    <citation type="submission" date="2020-01" db="EMBL/GenBank/DDBJ databases">
        <authorList>
            <person name="Mishra B."/>
        </authorList>
    </citation>
    <scope>NUCLEOTIDE SEQUENCE [LARGE SCALE GENOMIC DNA]</scope>
</reference>
<dbReference type="PANTHER" id="PTHR47074:SF11">
    <property type="entry name" value="REVERSE TRANSCRIPTASE-LIKE PROTEIN"/>
    <property type="match status" value="1"/>
</dbReference>
<sequence>MWLVHEHVAETGDKLMGTCNLRRGLSPLQTEIEALIWAMQCMLRQKKLKIVFETDCFNVVKIVSKLEEWPIFATILDEFCRCKVEFISFSIVHIIRTNNTKADKLAQRARALSRP</sequence>